<dbReference type="CDD" id="cd01741">
    <property type="entry name" value="GATase1_1"/>
    <property type="match status" value="1"/>
</dbReference>
<dbReference type="EMBL" id="JACHJQ010000004">
    <property type="protein sequence ID" value="MBB4907393.1"/>
    <property type="molecule type" value="Genomic_DNA"/>
</dbReference>
<feature type="domain" description="Glutamine amidotransferase" evidence="1">
    <location>
        <begin position="44"/>
        <end position="183"/>
    </location>
</feature>
<dbReference type="InterPro" id="IPR017926">
    <property type="entry name" value="GATASE"/>
</dbReference>
<dbReference type="InterPro" id="IPR029062">
    <property type="entry name" value="Class_I_gatase-like"/>
</dbReference>
<dbReference type="RefSeq" id="WP_184811595.1">
    <property type="nucleotide sequence ID" value="NZ_JACHJQ010000004.1"/>
</dbReference>
<dbReference type="InterPro" id="IPR044992">
    <property type="entry name" value="ChyE-like"/>
</dbReference>
<dbReference type="Proteomes" id="UP000520767">
    <property type="component" value="Unassembled WGS sequence"/>
</dbReference>
<dbReference type="Gene3D" id="3.40.50.880">
    <property type="match status" value="1"/>
</dbReference>
<dbReference type="AlphaFoldDB" id="A0A7W7VEL7"/>
<dbReference type="GO" id="GO:0005829">
    <property type="term" value="C:cytosol"/>
    <property type="evidence" value="ECO:0007669"/>
    <property type="project" value="TreeGrafter"/>
</dbReference>
<dbReference type="PANTHER" id="PTHR42695:SF5">
    <property type="entry name" value="GLUTAMINE AMIDOTRANSFERASE YLR126C-RELATED"/>
    <property type="match status" value="1"/>
</dbReference>
<keyword evidence="3" id="KW-1185">Reference proteome</keyword>
<reference evidence="2 3" key="1">
    <citation type="submission" date="2020-08" db="EMBL/GenBank/DDBJ databases">
        <title>Genomic Encyclopedia of Type Strains, Phase III (KMG-III): the genomes of soil and plant-associated and newly described type strains.</title>
        <authorList>
            <person name="Whitman W."/>
        </authorList>
    </citation>
    <scope>NUCLEOTIDE SEQUENCE [LARGE SCALE GENOMIC DNA]</scope>
    <source>
        <strain evidence="2 3">CECT 8960</strain>
    </source>
</reference>
<dbReference type="GO" id="GO:0016740">
    <property type="term" value="F:transferase activity"/>
    <property type="evidence" value="ECO:0007669"/>
    <property type="project" value="UniProtKB-KW"/>
</dbReference>
<dbReference type="SUPFAM" id="SSF52317">
    <property type="entry name" value="Class I glutamine amidotransferase-like"/>
    <property type="match status" value="1"/>
</dbReference>
<proteinExistence type="predicted"/>
<accession>A0A7W7VEL7</accession>
<name>A0A7W7VEL7_9PSEU</name>
<dbReference type="Pfam" id="PF00117">
    <property type="entry name" value="GATase"/>
    <property type="match status" value="1"/>
</dbReference>
<evidence type="ECO:0000259" key="1">
    <source>
        <dbReference type="Pfam" id="PF00117"/>
    </source>
</evidence>
<dbReference type="PANTHER" id="PTHR42695">
    <property type="entry name" value="GLUTAMINE AMIDOTRANSFERASE YLR126C-RELATED"/>
    <property type="match status" value="1"/>
</dbReference>
<evidence type="ECO:0000313" key="2">
    <source>
        <dbReference type="EMBL" id="MBB4907393.1"/>
    </source>
</evidence>
<protein>
    <submittedName>
        <fullName evidence="2">GMP synthase-like glutamine amidotransferase</fullName>
    </submittedName>
</protein>
<comment type="caution">
    <text evidence="2">The sequence shown here is derived from an EMBL/GenBank/DDBJ whole genome shotgun (WGS) entry which is preliminary data.</text>
</comment>
<sequence>MTSPRLLVIQPDEQDPIGPLGDWLTGAGAELDIRKPGDIPADTGGYQGLVVLGGHMGAYDDLDFPWLADVRRLLASATTSGLPTLAICLGAQLLAAATGGRVITGPDGPEVGPLLVAKRDVGWNDPLFADLPFMPDVMQFHSDIVVQLPPNAALLAASTLYPHQAFRVGRAVYGIQFHIETTTELVEEWAANNPDTAEFARPGELSHDRLVQAHADLEETWRPFAAQFVKLVTGELAPASTPLPLIQH</sequence>
<dbReference type="PROSITE" id="PS51273">
    <property type="entry name" value="GATASE_TYPE_1"/>
    <property type="match status" value="1"/>
</dbReference>
<evidence type="ECO:0000313" key="3">
    <source>
        <dbReference type="Proteomes" id="UP000520767"/>
    </source>
</evidence>
<keyword evidence="2" id="KW-0808">Transferase</keyword>
<organism evidence="2 3">
    <name type="scientific">Actinophytocola algeriensis</name>
    <dbReference type="NCBI Taxonomy" id="1768010"/>
    <lineage>
        <taxon>Bacteria</taxon>
        <taxon>Bacillati</taxon>
        <taxon>Actinomycetota</taxon>
        <taxon>Actinomycetes</taxon>
        <taxon>Pseudonocardiales</taxon>
        <taxon>Pseudonocardiaceae</taxon>
    </lineage>
</organism>
<gene>
    <name evidence="2" type="ORF">FHR82_003635</name>
</gene>
<keyword evidence="2" id="KW-0315">Glutamine amidotransferase</keyword>